<keyword evidence="1" id="KW-1133">Transmembrane helix</keyword>
<dbReference type="OrthoDB" id="289696at2"/>
<keyword evidence="1" id="KW-0812">Transmembrane</keyword>
<evidence type="ECO:0000313" key="2">
    <source>
        <dbReference type="EMBL" id="QDT71136.1"/>
    </source>
</evidence>
<dbReference type="Proteomes" id="UP000317909">
    <property type="component" value="Chromosome"/>
</dbReference>
<evidence type="ECO:0000313" key="3">
    <source>
        <dbReference type="Proteomes" id="UP000317909"/>
    </source>
</evidence>
<keyword evidence="1" id="KW-0472">Membrane</keyword>
<accession>A0A517TRY0</accession>
<dbReference type="RefSeq" id="WP_145430267.1">
    <property type="nucleotide sequence ID" value="NZ_CP036339.1"/>
</dbReference>
<reference evidence="2 3" key="1">
    <citation type="submission" date="2019-02" db="EMBL/GenBank/DDBJ databases">
        <title>Deep-cultivation of Planctomycetes and their phenomic and genomic characterization uncovers novel biology.</title>
        <authorList>
            <person name="Wiegand S."/>
            <person name="Jogler M."/>
            <person name="Boedeker C."/>
            <person name="Pinto D."/>
            <person name="Vollmers J."/>
            <person name="Rivas-Marin E."/>
            <person name="Kohn T."/>
            <person name="Peeters S.H."/>
            <person name="Heuer A."/>
            <person name="Rast P."/>
            <person name="Oberbeckmann S."/>
            <person name="Bunk B."/>
            <person name="Jeske O."/>
            <person name="Meyerdierks A."/>
            <person name="Storesund J.E."/>
            <person name="Kallscheuer N."/>
            <person name="Luecker S."/>
            <person name="Lage O.M."/>
            <person name="Pohl T."/>
            <person name="Merkel B.J."/>
            <person name="Hornburger P."/>
            <person name="Mueller R.-W."/>
            <person name="Bruemmer F."/>
            <person name="Labrenz M."/>
            <person name="Spormann A.M."/>
            <person name="Op den Camp H."/>
            <person name="Overmann J."/>
            <person name="Amann R."/>
            <person name="Jetten M.S.M."/>
            <person name="Mascher T."/>
            <person name="Medema M.H."/>
            <person name="Devos D.P."/>
            <person name="Kaster A.-K."/>
            <person name="Ovreas L."/>
            <person name="Rohde M."/>
            <person name="Galperin M.Y."/>
            <person name="Jogler C."/>
        </authorList>
    </citation>
    <scope>NUCLEOTIDE SEQUENCE [LARGE SCALE GENOMIC DNA]</scope>
    <source>
        <strain evidence="2 3">I41</strain>
    </source>
</reference>
<dbReference type="AlphaFoldDB" id="A0A517TRY0"/>
<keyword evidence="3" id="KW-1185">Reference proteome</keyword>
<protein>
    <recommendedName>
        <fullName evidence="4">DUF5673 domain-containing protein</fullName>
    </recommendedName>
</protein>
<evidence type="ECO:0000256" key="1">
    <source>
        <dbReference type="SAM" id="Phobius"/>
    </source>
</evidence>
<feature type="transmembrane region" description="Helical" evidence="1">
    <location>
        <begin position="49"/>
        <end position="69"/>
    </location>
</feature>
<sequence length="231" mass="25694">MSDAQIKPLPNSTFRFPLRTVLATTTALALLAAATGALARRAPVESRPSVLIQWSLDVAGIALAVGWHWRQRRGDVHAAGEVHFVLRQAKPLWNAWRRLPLLWTLFLLIPANRLLETINSVQTGLPKSWGPTAIEGLIMLPFISIAASQIFNFIMSLRPVCLAENGLLAGDEFIGWHQISTVRWHALVRDQLQISTWSTTVRYSLIVPPSLRDKVESLLRAKTRIADTSVA</sequence>
<dbReference type="KEGG" id="llh:I41_02910"/>
<dbReference type="EMBL" id="CP036339">
    <property type="protein sequence ID" value="QDT71136.1"/>
    <property type="molecule type" value="Genomic_DNA"/>
</dbReference>
<name>A0A517TRY0_9BACT</name>
<gene>
    <name evidence="2" type="ORF">I41_02910</name>
</gene>
<evidence type="ECO:0008006" key="4">
    <source>
        <dbReference type="Google" id="ProtNLM"/>
    </source>
</evidence>
<proteinExistence type="predicted"/>
<organism evidence="2 3">
    <name type="scientific">Lacipirellula limnantheis</name>
    <dbReference type="NCBI Taxonomy" id="2528024"/>
    <lineage>
        <taxon>Bacteria</taxon>
        <taxon>Pseudomonadati</taxon>
        <taxon>Planctomycetota</taxon>
        <taxon>Planctomycetia</taxon>
        <taxon>Pirellulales</taxon>
        <taxon>Lacipirellulaceae</taxon>
        <taxon>Lacipirellula</taxon>
    </lineage>
</organism>